<dbReference type="SUPFAM" id="SSF103473">
    <property type="entry name" value="MFS general substrate transporter"/>
    <property type="match status" value="1"/>
</dbReference>
<dbReference type="InterPro" id="IPR050382">
    <property type="entry name" value="MFS_Na/Anion_cotransporter"/>
</dbReference>
<dbReference type="PROSITE" id="PS50850">
    <property type="entry name" value="MFS"/>
    <property type="match status" value="1"/>
</dbReference>
<proteinExistence type="predicted"/>
<feature type="transmembrane region" description="Helical" evidence="27">
    <location>
        <begin position="453"/>
        <end position="477"/>
    </location>
</feature>
<evidence type="ECO:0000256" key="2">
    <source>
        <dbReference type="ARBA" id="ARBA00004554"/>
    </source>
</evidence>
<feature type="domain" description="Major facilitator superfamily (MFS) profile" evidence="28">
    <location>
        <begin position="63"/>
        <end position="513"/>
    </location>
</feature>
<evidence type="ECO:0000256" key="11">
    <source>
        <dbReference type="ARBA" id="ARBA00023136"/>
    </source>
</evidence>
<keyword evidence="14" id="KW-0968">Cytoplasmic vesicle</keyword>
<evidence type="ECO:0000256" key="7">
    <source>
        <dbReference type="ARBA" id="ARBA00022692"/>
    </source>
</evidence>
<dbReference type="InterPro" id="IPR011701">
    <property type="entry name" value="MFS"/>
</dbReference>
<evidence type="ECO:0000256" key="27">
    <source>
        <dbReference type="SAM" id="Phobius"/>
    </source>
</evidence>
<evidence type="ECO:0000256" key="21">
    <source>
        <dbReference type="ARBA" id="ARBA00056891"/>
    </source>
</evidence>
<evidence type="ECO:0000313" key="30">
    <source>
        <dbReference type="Proteomes" id="UP000479000"/>
    </source>
</evidence>
<keyword evidence="7 27" id="KW-0812">Transmembrane</keyword>
<reference evidence="29 30" key="1">
    <citation type="submission" date="2020-02" db="EMBL/GenBank/DDBJ databases">
        <authorList>
            <person name="Ferguson B K."/>
        </authorList>
    </citation>
    <scope>NUCLEOTIDE SEQUENCE [LARGE SCALE GENOMIC DNA]</scope>
</reference>
<evidence type="ECO:0000256" key="1">
    <source>
        <dbReference type="ARBA" id="ARBA00004432"/>
    </source>
</evidence>
<sequence length="553" mass="60463">MSKSASSASRWNWRRNFANSTSPPLGSSSPISARQLYPFRSRIRTRSKNRCSHRTSTPKLIPQRYVLAMMGFFGVANAYIMRGCLSIAITQMVKKPATDDFNSTDPDTCPYPSDYNPGHDGNSTIKDHGYDWDEATQGVILSAFYYGYIFTHIPGGLLAQRYGGKHTLGLGILSTGIFTMMTPWVADMGATAMVILRICMGLGEGTTFPALSTLLAQWSPPLERSQLSTVVFAGVQIGSVVSSAGGGFILQNHSWAWVFYIFGGLGILWFVVWCFLCYNDPSSHPFISDEELQYLKESIGETARRDDLGGTPWGAILTSAPVWATIIGEVGHDFGLFAIVTDLPKYMNDVMHFSISDNGILSAMPYLVMWVASIILGYAADKLLAKKVVGLTRLRKILATFGAVGPAIGCILASYAGCNKIAVSILFTVGMGFMGFCYASLRVNSLDLSPNFAGTIMALANGLGSISGMVAPTLIGYLTPNRTLAEWRIVFWVMFAVLVLSNFVFIFWGSGEVQPWNDPSADDVERLPEKRRKSTLSGGEPIREKYKNRGLPS</sequence>
<evidence type="ECO:0000256" key="24">
    <source>
        <dbReference type="ARBA" id="ARBA00081195"/>
    </source>
</evidence>
<evidence type="ECO:0000256" key="10">
    <source>
        <dbReference type="ARBA" id="ARBA00023018"/>
    </source>
</evidence>
<evidence type="ECO:0000256" key="9">
    <source>
        <dbReference type="ARBA" id="ARBA00022989"/>
    </source>
</evidence>
<evidence type="ECO:0000256" key="5">
    <source>
        <dbReference type="ARBA" id="ARBA00022448"/>
    </source>
</evidence>
<dbReference type="GO" id="GO:0016323">
    <property type="term" value="C:basolateral plasma membrane"/>
    <property type="evidence" value="ECO:0007669"/>
    <property type="project" value="UniProtKB-SubCell"/>
</dbReference>
<evidence type="ECO:0000256" key="14">
    <source>
        <dbReference type="ARBA" id="ARBA00023329"/>
    </source>
</evidence>
<evidence type="ECO:0000256" key="22">
    <source>
        <dbReference type="ARBA" id="ARBA00069713"/>
    </source>
</evidence>
<dbReference type="Gene3D" id="1.20.1250.20">
    <property type="entry name" value="MFS general substrate transporter like domains"/>
    <property type="match status" value="2"/>
</dbReference>
<feature type="transmembrane region" description="Helical" evidence="27">
    <location>
        <begin position="489"/>
        <end position="508"/>
    </location>
</feature>
<comment type="catalytic activity">
    <reaction evidence="20">
        <text>D-glucuronate(out) + H(+)(out) = D-glucuronate(in) + H(+)(in)</text>
        <dbReference type="Rhea" id="RHEA:72591"/>
        <dbReference type="ChEBI" id="CHEBI:15378"/>
        <dbReference type="ChEBI" id="CHEBI:58720"/>
    </reaction>
    <physiologicalReaction direction="left-to-right" evidence="20">
        <dbReference type="Rhea" id="RHEA:72592"/>
    </physiologicalReaction>
</comment>
<accession>A0A6H5HJL2</accession>
<keyword evidence="12" id="KW-0325">Glycoprotein</keyword>
<evidence type="ECO:0000256" key="20">
    <source>
        <dbReference type="ARBA" id="ARBA00051612"/>
    </source>
</evidence>
<evidence type="ECO:0000256" key="16">
    <source>
        <dbReference type="ARBA" id="ARBA00050554"/>
    </source>
</evidence>
<evidence type="ECO:0000256" key="15">
    <source>
        <dbReference type="ARBA" id="ARBA00050101"/>
    </source>
</evidence>
<comment type="catalytic activity">
    <reaction evidence="19">
        <text>L-glutamate(out) = L-glutamate(in)</text>
        <dbReference type="Rhea" id="RHEA:66336"/>
        <dbReference type="ChEBI" id="CHEBI:29985"/>
    </reaction>
    <physiologicalReaction direction="left-to-right" evidence="19">
        <dbReference type="Rhea" id="RHEA:66337"/>
    </physiologicalReaction>
</comment>
<comment type="subcellular location">
    <subcellularLocation>
        <location evidence="2">Basolateral cell membrane</location>
        <topology evidence="2">Multi-pass membrane protein</topology>
    </subcellularLocation>
    <subcellularLocation>
        <location evidence="3">Cytoplasmic vesicle</location>
        <location evidence="3">Secretory vesicle membrane</location>
        <topology evidence="3">Multi-pass membrane protein</topology>
    </subcellularLocation>
    <subcellularLocation>
        <location evidence="1">Cytoplasmic vesicle</location>
        <location evidence="1">Secretory vesicle</location>
        <location evidence="1">Synaptic vesicle membrane</location>
    </subcellularLocation>
    <subcellularLocation>
        <location evidence="4">Lysosome membrane</location>
    </subcellularLocation>
</comment>
<keyword evidence="11 27" id="KW-0472">Membrane</keyword>
<feature type="transmembrane region" description="Helical" evidence="27">
    <location>
        <begin position="360"/>
        <end position="385"/>
    </location>
</feature>
<dbReference type="InterPro" id="IPR036259">
    <property type="entry name" value="MFS_trans_sf"/>
</dbReference>
<evidence type="ECO:0000256" key="8">
    <source>
        <dbReference type="ARBA" id="ARBA00022847"/>
    </source>
</evidence>
<feature type="region of interest" description="Disordered" evidence="26">
    <location>
        <begin position="517"/>
        <end position="553"/>
    </location>
</feature>
<feature type="transmembrane region" description="Helical" evidence="27">
    <location>
        <begin position="421"/>
        <end position="441"/>
    </location>
</feature>
<dbReference type="GO" id="GO:0006820">
    <property type="term" value="P:monoatomic anion transport"/>
    <property type="evidence" value="ECO:0007669"/>
    <property type="project" value="TreeGrafter"/>
</dbReference>
<keyword evidence="9 27" id="KW-1133">Transmembrane helix</keyword>
<dbReference type="PANTHER" id="PTHR11662:SF415">
    <property type="entry name" value="AT30085P-RELATED"/>
    <property type="match status" value="1"/>
</dbReference>
<feature type="transmembrane region" description="Helical" evidence="27">
    <location>
        <begin position="255"/>
        <end position="278"/>
    </location>
</feature>
<evidence type="ECO:0000256" key="17">
    <source>
        <dbReference type="ARBA" id="ARBA00050625"/>
    </source>
</evidence>
<dbReference type="FunFam" id="1.20.1250.20:FF:000003">
    <property type="entry name" value="Solute carrier family 17 member 3"/>
    <property type="match status" value="1"/>
</dbReference>
<dbReference type="GO" id="GO:0030672">
    <property type="term" value="C:synaptic vesicle membrane"/>
    <property type="evidence" value="ECO:0007669"/>
    <property type="project" value="UniProtKB-SubCell"/>
</dbReference>
<organism evidence="29 30">
    <name type="scientific">Nesidiocoris tenuis</name>
    <dbReference type="NCBI Taxonomy" id="355587"/>
    <lineage>
        <taxon>Eukaryota</taxon>
        <taxon>Metazoa</taxon>
        <taxon>Ecdysozoa</taxon>
        <taxon>Arthropoda</taxon>
        <taxon>Hexapoda</taxon>
        <taxon>Insecta</taxon>
        <taxon>Pterygota</taxon>
        <taxon>Neoptera</taxon>
        <taxon>Paraneoptera</taxon>
        <taxon>Hemiptera</taxon>
        <taxon>Heteroptera</taxon>
        <taxon>Panheteroptera</taxon>
        <taxon>Cimicomorpha</taxon>
        <taxon>Miridae</taxon>
        <taxon>Dicyphina</taxon>
        <taxon>Nesidiocoris</taxon>
    </lineage>
</organism>
<keyword evidence="6" id="KW-1003">Cell membrane</keyword>
<dbReference type="PANTHER" id="PTHR11662">
    <property type="entry name" value="SOLUTE CARRIER FAMILY 17"/>
    <property type="match status" value="1"/>
</dbReference>
<feature type="transmembrane region" description="Helical" evidence="27">
    <location>
        <begin position="192"/>
        <end position="215"/>
    </location>
</feature>
<dbReference type="GO" id="GO:0046942">
    <property type="term" value="P:carboxylic acid transport"/>
    <property type="evidence" value="ECO:0007669"/>
    <property type="project" value="UniProtKB-ARBA"/>
</dbReference>
<evidence type="ECO:0000256" key="6">
    <source>
        <dbReference type="ARBA" id="ARBA00022475"/>
    </source>
</evidence>
<keyword evidence="30" id="KW-1185">Reference proteome</keyword>
<dbReference type="OrthoDB" id="2985014at2759"/>
<protein>
    <recommendedName>
        <fullName evidence="22">Sialin</fullName>
    </recommendedName>
    <alternativeName>
        <fullName evidence="25">H(+)/nitrate cotransporter</fullName>
    </alternativeName>
    <alternativeName>
        <fullName evidence="23">H(+)/sialic acid cotransporter</fullName>
    </alternativeName>
    <alternativeName>
        <fullName evidence="24">Vesicular excitatory amino acid transporter</fullName>
    </alternativeName>
</protein>
<evidence type="ECO:0000256" key="26">
    <source>
        <dbReference type="SAM" id="MobiDB-lite"/>
    </source>
</evidence>
<dbReference type="Proteomes" id="UP000479000">
    <property type="component" value="Unassembled WGS sequence"/>
</dbReference>
<evidence type="ECO:0000256" key="23">
    <source>
        <dbReference type="ARBA" id="ARBA00080244"/>
    </source>
</evidence>
<comment type="catalytic activity">
    <reaction evidence="18">
        <text>N-acetyl-L-aspartyl-L-glutamate(out) = N-acetyl-L-aspartyl-L-glutamate(in)</text>
        <dbReference type="Rhea" id="RHEA:72599"/>
        <dbReference type="ChEBI" id="CHEBI:76931"/>
    </reaction>
    <physiologicalReaction direction="left-to-right" evidence="18">
        <dbReference type="Rhea" id="RHEA:72600"/>
    </physiologicalReaction>
</comment>
<evidence type="ECO:0000256" key="13">
    <source>
        <dbReference type="ARBA" id="ARBA00023228"/>
    </source>
</evidence>
<comment type="catalytic activity">
    <reaction evidence="15">
        <text>2 nitrate(out) + H(+)(out) = 2 nitrate(in) + H(+)(in)</text>
        <dbReference type="Rhea" id="RHEA:71539"/>
        <dbReference type="ChEBI" id="CHEBI:15378"/>
        <dbReference type="ChEBI" id="CHEBI:17632"/>
    </reaction>
    <physiologicalReaction direction="left-to-right" evidence="15">
        <dbReference type="Rhea" id="RHEA:71540"/>
    </physiologicalReaction>
</comment>
<evidence type="ECO:0000256" key="25">
    <source>
        <dbReference type="ARBA" id="ARBA00081925"/>
    </source>
</evidence>
<gene>
    <name evidence="29" type="ORF">NTEN_LOCUS22204</name>
</gene>
<dbReference type="AlphaFoldDB" id="A0A6H5HJL2"/>
<evidence type="ECO:0000256" key="3">
    <source>
        <dbReference type="ARBA" id="ARBA00004638"/>
    </source>
</evidence>
<dbReference type="FunFam" id="1.20.1250.20:FF:000067">
    <property type="entry name" value="sialin isoform X2"/>
    <property type="match status" value="1"/>
</dbReference>
<feature type="transmembrane region" description="Helical" evidence="27">
    <location>
        <begin position="65"/>
        <end position="85"/>
    </location>
</feature>
<name>A0A6H5HJL2_9HEMI</name>
<evidence type="ECO:0000259" key="28">
    <source>
        <dbReference type="PROSITE" id="PS50850"/>
    </source>
</evidence>
<dbReference type="EMBL" id="CADCXU010032515">
    <property type="protein sequence ID" value="CAB0018295.1"/>
    <property type="molecule type" value="Genomic_DNA"/>
</dbReference>
<dbReference type="GO" id="GO:0005765">
    <property type="term" value="C:lysosomal membrane"/>
    <property type="evidence" value="ECO:0007669"/>
    <property type="project" value="UniProtKB-SubCell"/>
</dbReference>
<evidence type="ECO:0000256" key="4">
    <source>
        <dbReference type="ARBA" id="ARBA00004656"/>
    </source>
</evidence>
<keyword evidence="13" id="KW-0458">Lysosome</keyword>
<feature type="transmembrane region" description="Helical" evidence="27">
    <location>
        <begin position="227"/>
        <end position="249"/>
    </location>
</feature>
<dbReference type="CDD" id="cd17318">
    <property type="entry name" value="MFS_SLC17"/>
    <property type="match status" value="1"/>
</dbReference>
<dbReference type="Pfam" id="PF07690">
    <property type="entry name" value="MFS_1"/>
    <property type="match status" value="1"/>
</dbReference>
<feature type="transmembrane region" description="Helical" evidence="27">
    <location>
        <begin position="397"/>
        <end position="415"/>
    </location>
</feature>
<keyword evidence="8" id="KW-0769">Symport</keyword>
<comment type="catalytic activity">
    <reaction evidence="17">
        <text>N-acetylneuraminate(in) + H(+)(in) = N-acetylneuraminate(out) + H(+)(out)</text>
        <dbReference type="Rhea" id="RHEA:28987"/>
        <dbReference type="ChEBI" id="CHEBI:15378"/>
        <dbReference type="ChEBI" id="CHEBI:35418"/>
    </reaction>
    <physiologicalReaction direction="right-to-left" evidence="17">
        <dbReference type="Rhea" id="RHEA:28989"/>
    </physiologicalReaction>
</comment>
<keyword evidence="10" id="KW-0770">Synapse</keyword>
<keyword evidence="5" id="KW-0813">Transport</keyword>
<evidence type="ECO:0000313" key="29">
    <source>
        <dbReference type="EMBL" id="CAB0018295.1"/>
    </source>
</evidence>
<evidence type="ECO:0000256" key="19">
    <source>
        <dbReference type="ARBA" id="ARBA00051447"/>
    </source>
</evidence>
<dbReference type="InterPro" id="IPR020846">
    <property type="entry name" value="MFS_dom"/>
</dbReference>
<comment type="catalytic activity">
    <reaction evidence="16">
        <text>L-aspartate(out) = L-aspartate(in)</text>
        <dbReference type="Rhea" id="RHEA:66332"/>
        <dbReference type="ChEBI" id="CHEBI:29991"/>
    </reaction>
    <physiologicalReaction direction="left-to-right" evidence="16">
        <dbReference type="Rhea" id="RHEA:66333"/>
    </physiologicalReaction>
</comment>
<evidence type="ECO:0000256" key="12">
    <source>
        <dbReference type="ARBA" id="ARBA00023180"/>
    </source>
</evidence>
<evidence type="ECO:0000256" key="18">
    <source>
        <dbReference type="ARBA" id="ARBA00051403"/>
    </source>
</evidence>
<comment type="function">
    <text evidence="21">Receptor for CM101, a polysaccharide produced by group B Streptococcus with antipathoangiogenic properties.</text>
</comment>
<feature type="transmembrane region" description="Helical" evidence="27">
    <location>
        <begin position="167"/>
        <end position="186"/>
    </location>
</feature>
<dbReference type="GO" id="GO:0015293">
    <property type="term" value="F:symporter activity"/>
    <property type="evidence" value="ECO:0007669"/>
    <property type="project" value="UniProtKB-KW"/>
</dbReference>